<evidence type="ECO:0000313" key="1">
    <source>
        <dbReference type="EMBL" id="KAI4313429.1"/>
    </source>
</evidence>
<proteinExistence type="predicted"/>
<sequence length="345" mass="39235">MESLSLVIEKLLDYTVAPITRQVGYVLFYPSNVKELKEAAEALHGTRERVQHEVDAAVRNGELIEGDVKKWLEEVDEITLKFYGLNNDERHAKTGCSARSFPNLCFRHKLNRQSKKMKAVIVVTNTKGNFDGVSYRGVPKFTRLISSRVSMKELGEPKIDSQLGSRVSKQDDVMKALEDPMVQTIGVHGLPGVGKTTLVKAVAEKAQKHRLFDVVVLANVTQNPDLEKIQQQIAEMLGLKFEEQSLIGRACRLRDRLNLNHERILIILDDIWRELNMDEIGIPRVHEGLKILMTSRSREVLSDQMNIHVNFLLQVLQRMEARKLFMDKTQFDESAESGEFLSIAT</sequence>
<dbReference type="Proteomes" id="UP000828941">
    <property type="component" value="Chromosome 11"/>
</dbReference>
<name>A0ACB9LRL4_BAUVA</name>
<dbReference type="EMBL" id="CM039436">
    <property type="protein sequence ID" value="KAI4313429.1"/>
    <property type="molecule type" value="Genomic_DNA"/>
</dbReference>
<protein>
    <submittedName>
        <fullName evidence="1">Uncharacterized protein</fullName>
    </submittedName>
</protein>
<gene>
    <name evidence="1" type="ORF">L6164_026412</name>
</gene>
<accession>A0ACB9LRL4</accession>
<keyword evidence="2" id="KW-1185">Reference proteome</keyword>
<organism evidence="1 2">
    <name type="scientific">Bauhinia variegata</name>
    <name type="common">Purple orchid tree</name>
    <name type="synonym">Phanera variegata</name>
    <dbReference type="NCBI Taxonomy" id="167791"/>
    <lineage>
        <taxon>Eukaryota</taxon>
        <taxon>Viridiplantae</taxon>
        <taxon>Streptophyta</taxon>
        <taxon>Embryophyta</taxon>
        <taxon>Tracheophyta</taxon>
        <taxon>Spermatophyta</taxon>
        <taxon>Magnoliopsida</taxon>
        <taxon>eudicotyledons</taxon>
        <taxon>Gunneridae</taxon>
        <taxon>Pentapetalae</taxon>
        <taxon>rosids</taxon>
        <taxon>fabids</taxon>
        <taxon>Fabales</taxon>
        <taxon>Fabaceae</taxon>
        <taxon>Cercidoideae</taxon>
        <taxon>Cercideae</taxon>
        <taxon>Bauhiniinae</taxon>
        <taxon>Bauhinia</taxon>
    </lineage>
</organism>
<evidence type="ECO:0000313" key="2">
    <source>
        <dbReference type="Proteomes" id="UP000828941"/>
    </source>
</evidence>
<reference evidence="1 2" key="1">
    <citation type="journal article" date="2022" name="DNA Res.">
        <title>Chromosomal-level genome assembly of the orchid tree Bauhinia variegata (Leguminosae; Cercidoideae) supports the allotetraploid origin hypothesis of Bauhinia.</title>
        <authorList>
            <person name="Zhong Y."/>
            <person name="Chen Y."/>
            <person name="Zheng D."/>
            <person name="Pang J."/>
            <person name="Liu Y."/>
            <person name="Luo S."/>
            <person name="Meng S."/>
            <person name="Qian L."/>
            <person name="Wei D."/>
            <person name="Dai S."/>
            <person name="Zhou R."/>
        </authorList>
    </citation>
    <scope>NUCLEOTIDE SEQUENCE [LARGE SCALE GENOMIC DNA]</scope>
    <source>
        <strain evidence="1">BV-YZ2020</strain>
    </source>
</reference>
<comment type="caution">
    <text evidence="1">The sequence shown here is derived from an EMBL/GenBank/DDBJ whole genome shotgun (WGS) entry which is preliminary data.</text>
</comment>